<dbReference type="RefSeq" id="WP_301643312.1">
    <property type="nucleotide sequence ID" value="NZ_CP098496.1"/>
</dbReference>
<feature type="region of interest" description="Disordered" evidence="1">
    <location>
        <begin position="149"/>
        <end position="173"/>
    </location>
</feature>
<keyword evidence="2" id="KW-1133">Transmembrane helix</keyword>
<keyword evidence="3" id="KW-0614">Plasmid</keyword>
<geneLocation type="plasmid" evidence="3 4">
    <name>plas2</name>
</geneLocation>
<keyword evidence="2" id="KW-0812">Transmembrane</keyword>
<proteinExistence type="predicted"/>
<organism evidence="3 4">
    <name type="scientific">Qipengyuania citrea</name>
    <dbReference type="NCBI Taxonomy" id="225971"/>
    <lineage>
        <taxon>Bacteria</taxon>
        <taxon>Pseudomonadati</taxon>
        <taxon>Pseudomonadota</taxon>
        <taxon>Alphaproteobacteria</taxon>
        <taxon>Sphingomonadales</taxon>
        <taxon>Erythrobacteraceae</taxon>
        <taxon>Qipengyuania</taxon>
    </lineage>
</organism>
<feature type="transmembrane region" description="Helical" evidence="2">
    <location>
        <begin position="33"/>
        <end position="52"/>
    </location>
</feature>
<dbReference type="Proteomes" id="UP001056619">
    <property type="component" value="Plasmid plas2"/>
</dbReference>
<evidence type="ECO:0000256" key="1">
    <source>
        <dbReference type="SAM" id="MobiDB-lite"/>
    </source>
</evidence>
<reference evidence="3 4" key="1">
    <citation type="submission" date="2022-06" db="EMBL/GenBank/DDBJ databases">
        <authorList>
            <person name="Liu G."/>
        </authorList>
    </citation>
    <scope>NUCLEOTIDE SEQUENCE [LARGE SCALE GENOMIC DNA]</scope>
    <source>
        <strain evidence="3 4">E4</strain>
        <plasmid evidence="3 4">plas2</plasmid>
    </source>
</reference>
<sequence length="173" mass="19627">MTQTEFLDTRDIDCIEQPGLNARARFFARRHCLIVHVIVSALLAFPIALVVVMRARQIDDVVDYLIVTQFGLCSMLAFMTFWPLLSSMNRPAKPVDFAAAFAAADELERPHLRHKLEQRLSSRIQPEPLTVQDLALAFSIVRSEHGKQARRAAEKATKARAAQREFLGRKEAR</sequence>
<accession>A0ABY4UDH5</accession>
<keyword evidence="2" id="KW-0472">Membrane</keyword>
<evidence type="ECO:0000313" key="4">
    <source>
        <dbReference type="Proteomes" id="UP001056619"/>
    </source>
</evidence>
<evidence type="ECO:0000256" key="2">
    <source>
        <dbReference type="SAM" id="Phobius"/>
    </source>
</evidence>
<keyword evidence="4" id="KW-1185">Reference proteome</keyword>
<evidence type="ECO:0000313" key="3">
    <source>
        <dbReference type="EMBL" id="USA63236.1"/>
    </source>
</evidence>
<protein>
    <submittedName>
        <fullName evidence="3">Uncharacterized protein</fullName>
    </submittedName>
</protein>
<gene>
    <name evidence="3" type="ORF">NCF85_16755</name>
</gene>
<name>A0ABY4UDH5_9SPHN</name>
<dbReference type="EMBL" id="CP098496">
    <property type="protein sequence ID" value="USA63236.1"/>
    <property type="molecule type" value="Genomic_DNA"/>
</dbReference>
<feature type="transmembrane region" description="Helical" evidence="2">
    <location>
        <begin position="64"/>
        <end position="85"/>
    </location>
</feature>